<dbReference type="Gene3D" id="3.30.1310.20">
    <property type="entry name" value="PRTase-like"/>
    <property type="match status" value="1"/>
</dbReference>
<comment type="caution">
    <text evidence="2">The sequence shown here is derived from an EMBL/GenBank/DDBJ whole genome shotgun (WGS) entry which is preliminary data.</text>
</comment>
<gene>
    <name evidence="2" type="ORF">SCNU_01735</name>
</gene>
<protein>
    <submittedName>
        <fullName evidence="2">Phosphoribosyltransferase</fullName>
    </submittedName>
</protein>
<keyword evidence="3" id="KW-1185">Reference proteome</keyword>
<proteinExistence type="predicted"/>
<dbReference type="RefSeq" id="WP_009677622.1">
    <property type="nucleotide sequence ID" value="NZ_AEUD01000001.1"/>
</dbReference>
<feature type="domain" description="Phosphoribosyltransferase" evidence="1">
    <location>
        <begin position="33"/>
        <end position="172"/>
    </location>
</feature>
<accession>F1YDW7</accession>
<evidence type="ECO:0000313" key="2">
    <source>
        <dbReference type="EMBL" id="EGD57057.1"/>
    </source>
</evidence>
<evidence type="ECO:0000313" key="3">
    <source>
        <dbReference type="Proteomes" id="UP000035065"/>
    </source>
</evidence>
<dbReference type="GO" id="GO:0016757">
    <property type="term" value="F:glycosyltransferase activity"/>
    <property type="evidence" value="ECO:0007669"/>
    <property type="project" value="UniProtKB-KW"/>
</dbReference>
<dbReference type="InterPro" id="IPR029057">
    <property type="entry name" value="PRTase-like"/>
</dbReference>
<dbReference type="STRING" id="644548.SCNU_01735"/>
<dbReference type="EMBL" id="AEUD01000001">
    <property type="protein sequence ID" value="EGD57057.1"/>
    <property type="molecule type" value="Genomic_DNA"/>
</dbReference>
<keyword evidence="2" id="KW-0328">Glycosyltransferase</keyword>
<dbReference type="Pfam" id="PF00156">
    <property type="entry name" value="Pribosyltran"/>
    <property type="match status" value="1"/>
</dbReference>
<keyword evidence="2" id="KW-0808">Transferase</keyword>
<reference evidence="2 3" key="1">
    <citation type="journal article" date="2011" name="J. Bacteriol.">
        <title>Draft Genome Sequence of Gordonia neofelifaecis NRRL B-59395, a Cholesterol-Degrading Actinomycete.</title>
        <authorList>
            <person name="Ge F."/>
            <person name="Li W."/>
            <person name="Chen G."/>
            <person name="Liu Y."/>
            <person name="Zhang G."/>
            <person name="Yong B."/>
            <person name="Wang Q."/>
            <person name="Wang N."/>
            <person name="Huang Z."/>
            <person name="Li W."/>
            <person name="Wang J."/>
            <person name="Wu C."/>
            <person name="Xie Q."/>
            <person name="Liu G."/>
        </authorList>
    </citation>
    <scope>NUCLEOTIDE SEQUENCE [LARGE SCALE GENOMIC DNA]</scope>
    <source>
        <strain evidence="2 3">NRRL B-59395</strain>
    </source>
</reference>
<dbReference type="AlphaFoldDB" id="F1YDW7"/>
<dbReference type="eggNOG" id="COG1926">
    <property type="taxonomic scope" value="Bacteria"/>
</dbReference>
<sequence>METVIARVFPARRYRDREHAGEVLAEALTDFRSDDDVLVLALPRGGVEVAAPVAERLDAPLDVCLVHKLGVPWEPELAVGAIAVDDSVVVNDDVVRATGTTEDDLTTAIDSARIELRRRDRLYRHGRPQPSVTGRRVVIVDDGVATGTTVTVAIRSLRSRGAERVVVAVPVGPADVGTMFPGADSVVCPYTPDRFSGVGSAYYDFRQLTDERVVDVLSRLPPE</sequence>
<dbReference type="CDD" id="cd06223">
    <property type="entry name" value="PRTases_typeI"/>
    <property type="match status" value="1"/>
</dbReference>
<dbReference type="InterPro" id="IPR000836">
    <property type="entry name" value="PRTase_dom"/>
</dbReference>
<evidence type="ECO:0000259" key="1">
    <source>
        <dbReference type="Pfam" id="PF00156"/>
    </source>
</evidence>
<dbReference type="Proteomes" id="UP000035065">
    <property type="component" value="Unassembled WGS sequence"/>
</dbReference>
<organism evidence="2 3">
    <name type="scientific">Gordonia neofelifaecis NRRL B-59395</name>
    <dbReference type="NCBI Taxonomy" id="644548"/>
    <lineage>
        <taxon>Bacteria</taxon>
        <taxon>Bacillati</taxon>
        <taxon>Actinomycetota</taxon>
        <taxon>Actinomycetes</taxon>
        <taxon>Mycobacteriales</taxon>
        <taxon>Gordoniaceae</taxon>
        <taxon>Gordonia</taxon>
    </lineage>
</organism>
<name>F1YDW7_9ACTN</name>
<dbReference type="SUPFAM" id="SSF53271">
    <property type="entry name" value="PRTase-like"/>
    <property type="match status" value="1"/>
</dbReference>
<dbReference type="Gene3D" id="3.40.50.2020">
    <property type="match status" value="1"/>
</dbReference>